<dbReference type="InterPro" id="IPR006694">
    <property type="entry name" value="Fatty_acid_hydroxylase"/>
</dbReference>
<feature type="region of interest" description="Disordered" evidence="5">
    <location>
        <begin position="267"/>
        <end position="292"/>
    </location>
</feature>
<evidence type="ECO:0000256" key="3">
    <source>
        <dbReference type="ARBA" id="ARBA00022989"/>
    </source>
</evidence>
<dbReference type="OrthoDB" id="9770329at2"/>
<dbReference type="EMBL" id="PIPJ01000001">
    <property type="protein sequence ID" value="RUO23245.1"/>
    <property type="molecule type" value="Genomic_DNA"/>
</dbReference>
<feature type="transmembrane region" description="Helical" evidence="6">
    <location>
        <begin position="88"/>
        <end position="110"/>
    </location>
</feature>
<keyword evidence="3 6" id="KW-1133">Transmembrane helix</keyword>
<comment type="caution">
    <text evidence="8">The sequence shown here is derived from an EMBL/GenBank/DDBJ whole genome shotgun (WGS) entry which is preliminary data.</text>
</comment>
<evidence type="ECO:0000256" key="2">
    <source>
        <dbReference type="ARBA" id="ARBA00022692"/>
    </source>
</evidence>
<evidence type="ECO:0000313" key="9">
    <source>
        <dbReference type="Proteomes" id="UP000288395"/>
    </source>
</evidence>
<keyword evidence="9" id="KW-1185">Reference proteome</keyword>
<dbReference type="InterPro" id="IPR050307">
    <property type="entry name" value="Sterol_Desaturase_Related"/>
</dbReference>
<keyword evidence="2 6" id="KW-0812">Transmembrane</keyword>
<gene>
    <name evidence="8" type="ORF">CWE08_00915</name>
</gene>
<dbReference type="GO" id="GO:0005506">
    <property type="term" value="F:iron ion binding"/>
    <property type="evidence" value="ECO:0007669"/>
    <property type="project" value="InterPro"/>
</dbReference>
<feature type="transmembrane region" description="Helical" evidence="6">
    <location>
        <begin position="50"/>
        <end position="73"/>
    </location>
</feature>
<feature type="domain" description="Fatty acid hydroxylase" evidence="7">
    <location>
        <begin position="92"/>
        <end position="229"/>
    </location>
</feature>
<feature type="compositionally biased region" description="Polar residues" evidence="5">
    <location>
        <begin position="280"/>
        <end position="292"/>
    </location>
</feature>
<comment type="subcellular location">
    <subcellularLocation>
        <location evidence="1">Membrane</location>
    </subcellularLocation>
</comment>
<dbReference type="Pfam" id="PF04116">
    <property type="entry name" value="FA_hydroxylase"/>
    <property type="match status" value="1"/>
</dbReference>
<dbReference type="GO" id="GO:0016491">
    <property type="term" value="F:oxidoreductase activity"/>
    <property type="evidence" value="ECO:0007669"/>
    <property type="project" value="InterPro"/>
</dbReference>
<evidence type="ECO:0000256" key="1">
    <source>
        <dbReference type="ARBA" id="ARBA00004370"/>
    </source>
</evidence>
<name>A0A432W1Z9_9GAMM</name>
<proteinExistence type="predicted"/>
<evidence type="ECO:0000256" key="4">
    <source>
        <dbReference type="ARBA" id="ARBA00023136"/>
    </source>
</evidence>
<feature type="transmembrane region" description="Helical" evidence="6">
    <location>
        <begin position="146"/>
        <end position="170"/>
    </location>
</feature>
<evidence type="ECO:0000313" key="8">
    <source>
        <dbReference type="EMBL" id="RUO23245.1"/>
    </source>
</evidence>
<organism evidence="8 9">
    <name type="scientific">Aliidiomarina iranensis</name>
    <dbReference type="NCBI Taxonomy" id="1434071"/>
    <lineage>
        <taxon>Bacteria</taxon>
        <taxon>Pseudomonadati</taxon>
        <taxon>Pseudomonadota</taxon>
        <taxon>Gammaproteobacteria</taxon>
        <taxon>Alteromonadales</taxon>
        <taxon>Idiomarinaceae</taxon>
        <taxon>Aliidiomarina</taxon>
    </lineage>
</organism>
<evidence type="ECO:0000256" key="5">
    <source>
        <dbReference type="SAM" id="MobiDB-lite"/>
    </source>
</evidence>
<feature type="transmembrane region" description="Helical" evidence="6">
    <location>
        <begin position="12"/>
        <end position="29"/>
    </location>
</feature>
<dbReference type="GO" id="GO:0008610">
    <property type="term" value="P:lipid biosynthetic process"/>
    <property type="evidence" value="ECO:0007669"/>
    <property type="project" value="InterPro"/>
</dbReference>
<accession>A0A432W1Z9</accession>
<evidence type="ECO:0000259" key="7">
    <source>
        <dbReference type="Pfam" id="PF04116"/>
    </source>
</evidence>
<keyword evidence="4 6" id="KW-0472">Membrane</keyword>
<dbReference type="AlphaFoldDB" id="A0A432W1Z9"/>
<dbReference type="PANTHER" id="PTHR11863">
    <property type="entry name" value="STEROL DESATURASE"/>
    <property type="match status" value="1"/>
</dbReference>
<dbReference type="Proteomes" id="UP000288395">
    <property type="component" value="Unassembled WGS sequence"/>
</dbReference>
<reference evidence="9" key="1">
    <citation type="journal article" date="2018" name="Front. Microbiol.">
        <title>Genome-Based Analysis Reveals the Taxonomy and Diversity of the Family Idiomarinaceae.</title>
        <authorList>
            <person name="Liu Y."/>
            <person name="Lai Q."/>
            <person name="Shao Z."/>
        </authorList>
    </citation>
    <scope>NUCLEOTIDE SEQUENCE [LARGE SCALE GENOMIC DNA]</scope>
    <source>
        <strain evidence="9">GBPy7</strain>
    </source>
</reference>
<sequence>MENLLSYEIWLRLSAFLGLLALFLSWEGIAPKRSRERARRSRWLSNGGIIIIDSIALRLVFPTAAIGVALWAAEAQFGLLYLAPNLPVWLHVILAILVLDFAIWLQHLTFHHVPFLWRLHRMHHSDVDVDVTTAVRFHPAEMILSMLIKMAVVVLIGAPAAAVLLFEVILNGTSMFNHSNIKVPRKAEKVLRWFLVTPDMHRVHHSWHKRETNSNFGFNLPWWDKLFGTYRAQPEDGHENMVLGLHEFREAKGNSLHRLLLQPLVTPNSRVSEGRRSEENAQSFNSNNKGNS</sequence>
<dbReference type="RefSeq" id="WP_126764786.1">
    <property type="nucleotide sequence ID" value="NZ_PIPJ01000001.1"/>
</dbReference>
<dbReference type="GO" id="GO:0016020">
    <property type="term" value="C:membrane"/>
    <property type="evidence" value="ECO:0007669"/>
    <property type="project" value="UniProtKB-SubCell"/>
</dbReference>
<evidence type="ECO:0000256" key="6">
    <source>
        <dbReference type="SAM" id="Phobius"/>
    </source>
</evidence>
<protein>
    <submittedName>
        <fullName evidence="8">Fatty acid hydroxylase</fullName>
    </submittedName>
</protein>